<feature type="region of interest" description="Disordered" evidence="2">
    <location>
        <begin position="319"/>
        <end position="366"/>
    </location>
</feature>
<evidence type="ECO:0000313" key="3">
    <source>
        <dbReference type="Proteomes" id="UP000829291"/>
    </source>
</evidence>
<name>A0ABM3FRN6_NEOLC</name>
<organism evidence="3 4">
    <name type="scientific">Neodiprion lecontei</name>
    <name type="common">Redheaded pine sawfly</name>
    <dbReference type="NCBI Taxonomy" id="441921"/>
    <lineage>
        <taxon>Eukaryota</taxon>
        <taxon>Metazoa</taxon>
        <taxon>Ecdysozoa</taxon>
        <taxon>Arthropoda</taxon>
        <taxon>Hexapoda</taxon>
        <taxon>Insecta</taxon>
        <taxon>Pterygota</taxon>
        <taxon>Neoptera</taxon>
        <taxon>Endopterygota</taxon>
        <taxon>Hymenoptera</taxon>
        <taxon>Tenthredinoidea</taxon>
        <taxon>Diprionidae</taxon>
        <taxon>Diprioninae</taxon>
        <taxon>Neodiprion</taxon>
    </lineage>
</organism>
<gene>
    <name evidence="4" type="primary">LOC107219904</name>
</gene>
<feature type="region of interest" description="Disordered" evidence="2">
    <location>
        <begin position="696"/>
        <end position="782"/>
    </location>
</feature>
<feature type="compositionally biased region" description="Basic and acidic residues" evidence="2">
    <location>
        <begin position="696"/>
        <end position="708"/>
    </location>
</feature>
<keyword evidence="3" id="KW-1185">Reference proteome</keyword>
<sequence>MNNRAKMSGTSQLSSANKMFKEMLEDDDDFTSPAGSNLAAIFNTSQNTQENARNSPSRLASVNQSISDQSQSKKEVILAKAVYAFKLQNGQYVSIGKVGIALTGNVLAKQYDIILYKGTQNYLSVAAITPDFIYTVQDHNYASYYDTNKNNWSILFGNKESSIQFAREVCLSTYFSRPVRIDNNVIYQDLNAPMEVTSVAKEGDGISMKYITSVDMAQPLKMDMNLKQTITLEISKDDNWERLLIGTSIGLRRMIILPSSKQIGLGPSFPKDKEIIMEIEVVSILAKAEPLLQTTKTPDVSQKATIISRMAKMGQSILPKLPTSTTTDSEDTEEEVFHKTTRHKRVESTESTLPVKHSYSKPSLDAPTQKKILNRGELMSSTLSIATQRPVMSASTFATQWTPSQIQQQYVSIDGQLLPVQQQTIAQPIPPSMDPSLNVFLSETRTQNTELRMGLAKIGDNVQKLLDKFHVLELQQASTPATDKSLEATLKMLIDINRSKENVECKERDVQSTSQTEGTQRNRNLITTTEQLNSKLNTVEDELKQATELLNDKSLRITELNRDNDVLKQTNSALKNRIEELEKDLISSQSKVATLSDKCERFKDAESKYQAKNSELENFVTELTSKCKGLEENMWKSETNNWVDKSKELKEIMTEMLEELYSCFTEDQYATDHVKSVIYKKMKSITLRIVREEEEKKKEKVKSKKDTDAPVSKSDISGTVKENEPDTKFARNDNNYKDSEELSLPAISSDSVNFSPTHINTVSESGTESPPVPKFDVEAIYQ</sequence>
<evidence type="ECO:0000256" key="1">
    <source>
        <dbReference type="SAM" id="Coils"/>
    </source>
</evidence>
<keyword evidence="1" id="KW-0175">Coiled coil</keyword>
<dbReference type="PANTHER" id="PTHR44927:SF1">
    <property type="entry name" value="FK506-BINDING PROTEIN 15"/>
    <property type="match status" value="1"/>
</dbReference>
<dbReference type="GeneID" id="107219904"/>
<dbReference type="RefSeq" id="XP_046590694.1">
    <property type="nucleotide sequence ID" value="XM_046734738.1"/>
</dbReference>
<dbReference type="Proteomes" id="UP000829291">
    <property type="component" value="Chromosome 3"/>
</dbReference>
<feature type="compositionally biased region" description="Basic and acidic residues" evidence="2">
    <location>
        <begin position="721"/>
        <end position="740"/>
    </location>
</feature>
<feature type="coiled-coil region" evidence="1">
    <location>
        <begin position="522"/>
        <end position="633"/>
    </location>
</feature>
<proteinExistence type="predicted"/>
<accession>A0ABM3FRN6</accession>
<evidence type="ECO:0000256" key="2">
    <source>
        <dbReference type="SAM" id="MobiDB-lite"/>
    </source>
</evidence>
<dbReference type="PANTHER" id="PTHR44927">
    <property type="entry name" value="FK506-BINDING PROTEIN 15"/>
    <property type="match status" value="1"/>
</dbReference>
<feature type="compositionally biased region" description="Polar residues" evidence="2">
    <location>
        <begin position="746"/>
        <end position="768"/>
    </location>
</feature>
<feature type="region of interest" description="Disordered" evidence="2">
    <location>
        <begin position="46"/>
        <end position="66"/>
    </location>
</feature>
<reference evidence="4" key="1">
    <citation type="submission" date="2025-08" db="UniProtKB">
        <authorList>
            <consortium name="RefSeq"/>
        </authorList>
    </citation>
    <scope>IDENTIFICATION</scope>
    <source>
        <tissue evidence="4">Thorax and Abdomen</tissue>
    </source>
</reference>
<protein>
    <submittedName>
        <fullName evidence="4">FK506-binding protein 15 isoform X1</fullName>
    </submittedName>
</protein>
<evidence type="ECO:0000313" key="4">
    <source>
        <dbReference type="RefSeq" id="XP_046590694.1"/>
    </source>
</evidence>